<feature type="transmembrane region" description="Helical" evidence="14">
    <location>
        <begin position="1049"/>
        <end position="1073"/>
    </location>
</feature>
<feature type="domain" description="Cadherin" evidence="15">
    <location>
        <begin position="31"/>
        <end position="188"/>
    </location>
</feature>
<feature type="compositionally biased region" description="Polar residues" evidence="13">
    <location>
        <begin position="1425"/>
        <end position="1435"/>
    </location>
</feature>
<feature type="domain" description="Cadherin" evidence="15">
    <location>
        <begin position="657"/>
        <end position="773"/>
    </location>
</feature>
<feature type="region of interest" description="Disordered" evidence="13">
    <location>
        <begin position="1223"/>
        <end position="1279"/>
    </location>
</feature>
<dbReference type="EMBL" id="GEEE01007127">
    <property type="protein sequence ID" value="JAP56098.1"/>
    <property type="molecule type" value="Transcribed_RNA"/>
</dbReference>
<evidence type="ECO:0000313" key="16">
    <source>
        <dbReference type="EMBL" id="JAP56098.1"/>
    </source>
</evidence>
<evidence type="ECO:0000256" key="7">
    <source>
        <dbReference type="ARBA" id="ARBA00022889"/>
    </source>
</evidence>
<sequence>MFDAMYENRQSLYNVWFLLLIGVGGSYTMRNTVSVSFSVTEECPEGTLVGQLGSAFIHNNPQFPSVDPTLNAGRRSEIRYQLLTRTEIFRLDEFSGAIFTNDRLDRETLCIEKHSVHRSESPSQEVSSRHRESPDLPCFINLQILQLGDLLQPLVIHKDQIAEPVTKEPTVILVRIFILDINDNAPSWTDSEINISVPEHTPPGTQFALPLAHDADCGPENTTVRYFIFKPLTDIAYKMRDYDLHKFFQLDTELNDPFDRDRHASFADSRWSADVINRGAPPIVTCVSPSFRLWLRILGDIDYETSETLQTLQSKQYAMFSLHSAKRIQDQVKPAYSFILVAVDGGRPVPKTGTVVVNVNVKDINDHPPVFLPPDSSSSSSSSSKGSIYTRVKTQQPLQPDSVFIEIQENAPVGEIIYVPKIFEPDATDQASLMFDFESSIDTSAKTLFGIHPKTGAVQLRGSPDYEKHISFLLPIRVSDGKHTAHQNLHVEILNLNDNAPVITVRPVHFASHNSQKFSSSVMSVQGNAFTPIQLFVAENELPGQFLASVSISDEDQQTGSPGLLDREDNVPAGLPGSDMINAFYCQLSHDGLRLEPLFHGAFDQFKLLTRISFDREQTPEQLLTLTCADSGQPRQSSQVGIELIVLDRNDNSPLIKNQPLMASVRENSPPERRIFRVEASDADIGKNAALQYALSGEGADKFRINSKTGEIFTVETFDRESTARFKLIVTVKDGRTNNTLHVADTKPDEPVKETTAMLTIEVQDENDCVPTFYQQLYQFSVEENAGMNTLVGELKAKDEDVMPENHKIVFSMKAEVGNPAMVDFRSNSDGRIFVARGGLDRETTSSYTFTVVATDTGNPPLSSTAQVQIHINDVNDNAPTWLFPPDPNLVINMTIYEPVGHQVAQFRANDRDYAENGDVIYQIVHFSILSSANMASTLTEREHLETKPLSLNKTTGALDGIPFELDASTGALYIARALSMQDMGLVKIIVEASDLGTPPKSTHRTVLFNILDYSQPQKVVAASADSYEGAAQENVHKTTNRNFEGQDIVIVTIMIAVAIFIALFLIIAMVFLQCPICRRRRQEINYHSATCGTNHKTPSPAAGVELHYSIPRDPHSYYYAPEVFRDSHSLISLVGGGTRPGDTTVGKENSLGSSAYSYDGHDDISGDNLVYPAILQLSEDGQSATILEAPKVPTSAVQSGFRFGDITGSKSSRLAVLYQHHRGGETEANSKPSARRAKSSSFVSGPSSISYSPGKNCPNNMDASPTTGTISVLPKSKSCPRPLKNSGLDPHFSALCRLPKKHSSFQKNLSTDSTTQKRKKESIRLLPLSAKLERSQVMFIDQPECSSFKGFRHSIKEAGNSNELSARIENNNEVHDANRLTPQEPKNVGVQVSTKKQPTISWMEPESSICFLDSDVPVNFELQEGSSDQTAKNSHQSESRLDLDAGNGYARLGRRESISYDGLIHESMDKSELYTDFQNTVI</sequence>
<dbReference type="PRINTS" id="PR00205">
    <property type="entry name" value="CADHERIN"/>
</dbReference>
<keyword evidence="5" id="KW-0677">Repeat</keyword>
<dbReference type="SUPFAM" id="SSF49313">
    <property type="entry name" value="Cadherin-like"/>
    <property type="match status" value="7"/>
</dbReference>
<evidence type="ECO:0000256" key="13">
    <source>
        <dbReference type="SAM" id="MobiDB-lite"/>
    </source>
</evidence>
<keyword evidence="8 14" id="KW-1133">Transmembrane helix</keyword>
<evidence type="ECO:0000256" key="12">
    <source>
        <dbReference type="PROSITE-ProRule" id="PRU00043"/>
    </source>
</evidence>
<dbReference type="GO" id="GO:0005509">
    <property type="term" value="F:calcium ion binding"/>
    <property type="evidence" value="ECO:0007669"/>
    <property type="project" value="UniProtKB-UniRule"/>
</dbReference>
<dbReference type="PROSITE" id="PS00232">
    <property type="entry name" value="CADHERIN_1"/>
    <property type="match status" value="4"/>
</dbReference>
<gene>
    <name evidence="16" type="primary">PCDH9</name>
    <name evidence="16" type="ORF">TR154436</name>
</gene>
<feature type="region of interest" description="Disordered" evidence="13">
    <location>
        <begin position="368"/>
        <end position="389"/>
    </location>
</feature>
<evidence type="ECO:0000256" key="8">
    <source>
        <dbReference type="ARBA" id="ARBA00022989"/>
    </source>
</evidence>
<dbReference type="FunFam" id="2.60.40.60:FF:000104">
    <property type="entry name" value="cadherin-23 isoform X1"/>
    <property type="match status" value="1"/>
</dbReference>
<dbReference type="GO" id="GO:0005886">
    <property type="term" value="C:plasma membrane"/>
    <property type="evidence" value="ECO:0007669"/>
    <property type="project" value="InterPro"/>
</dbReference>
<dbReference type="InterPro" id="IPR020894">
    <property type="entry name" value="Cadherin_CS"/>
</dbReference>
<evidence type="ECO:0000256" key="5">
    <source>
        <dbReference type="ARBA" id="ARBA00022737"/>
    </source>
</evidence>
<dbReference type="GO" id="GO:0007156">
    <property type="term" value="P:homophilic cell adhesion via plasma membrane adhesion molecules"/>
    <property type="evidence" value="ECO:0007669"/>
    <property type="project" value="InterPro"/>
</dbReference>
<feature type="compositionally biased region" description="Polar residues" evidence="13">
    <location>
        <begin position="1258"/>
        <end position="1271"/>
    </location>
</feature>
<feature type="domain" description="Cadherin" evidence="15">
    <location>
        <begin position="529"/>
        <end position="656"/>
    </location>
</feature>
<keyword evidence="3 14" id="KW-0812">Transmembrane</keyword>
<evidence type="ECO:0000256" key="1">
    <source>
        <dbReference type="ARBA" id="ARBA00004167"/>
    </source>
</evidence>
<keyword evidence="9 14" id="KW-0472">Membrane</keyword>
<feature type="transmembrane region" description="Helical" evidence="14">
    <location>
        <begin position="12"/>
        <end position="29"/>
    </location>
</feature>
<dbReference type="PROSITE" id="PS50268">
    <property type="entry name" value="CADHERIN_2"/>
    <property type="match status" value="7"/>
</dbReference>
<keyword evidence="6 12" id="KW-0106">Calcium</keyword>
<feature type="domain" description="Cadherin" evidence="15">
    <location>
        <begin position="774"/>
        <end position="882"/>
    </location>
</feature>
<dbReference type="Pfam" id="PF00028">
    <property type="entry name" value="Cadherin"/>
    <property type="match status" value="2"/>
</dbReference>
<dbReference type="PANTHER" id="PTHR24028:SF146">
    <property type="entry name" value="CADHERIN 96CB, ISOFORM D-RELATED"/>
    <property type="match status" value="1"/>
</dbReference>
<evidence type="ECO:0000259" key="15">
    <source>
        <dbReference type="PROSITE" id="PS50268"/>
    </source>
</evidence>
<dbReference type="Gene3D" id="2.60.40.60">
    <property type="entry name" value="Cadherins"/>
    <property type="match status" value="8"/>
</dbReference>
<dbReference type="SMART" id="SM00112">
    <property type="entry name" value="CA"/>
    <property type="match status" value="7"/>
</dbReference>
<evidence type="ECO:0000256" key="3">
    <source>
        <dbReference type="ARBA" id="ARBA00022692"/>
    </source>
</evidence>
<feature type="domain" description="Cadherin" evidence="15">
    <location>
        <begin position="399"/>
        <end position="503"/>
    </location>
</feature>
<protein>
    <submittedName>
        <fullName evidence="16">Protocadherin-9</fullName>
    </submittedName>
</protein>
<organism evidence="16">
    <name type="scientific">Schistocephalus solidus</name>
    <name type="common">Tapeworm</name>
    <dbReference type="NCBI Taxonomy" id="70667"/>
    <lineage>
        <taxon>Eukaryota</taxon>
        <taxon>Metazoa</taxon>
        <taxon>Spiralia</taxon>
        <taxon>Lophotrochozoa</taxon>
        <taxon>Platyhelminthes</taxon>
        <taxon>Cestoda</taxon>
        <taxon>Eucestoda</taxon>
        <taxon>Diphyllobothriidea</taxon>
        <taxon>Diphyllobothriidae</taxon>
        <taxon>Schistocephalus</taxon>
    </lineage>
</organism>
<keyword evidence="2" id="KW-0245">EGF-like domain</keyword>
<dbReference type="CDD" id="cd11304">
    <property type="entry name" value="Cadherin_repeat"/>
    <property type="match status" value="7"/>
</dbReference>
<keyword evidence="7" id="KW-0130">Cell adhesion</keyword>
<evidence type="ECO:0000256" key="14">
    <source>
        <dbReference type="SAM" id="Phobius"/>
    </source>
</evidence>
<proteinExistence type="predicted"/>
<feature type="domain" description="Cadherin" evidence="15">
    <location>
        <begin position="899"/>
        <end position="1019"/>
    </location>
</feature>
<dbReference type="FunFam" id="2.60.40.60:FF:000024">
    <property type="entry name" value="FAT atypical cadherin 3"/>
    <property type="match status" value="1"/>
</dbReference>
<evidence type="ECO:0000256" key="9">
    <source>
        <dbReference type="ARBA" id="ARBA00023136"/>
    </source>
</evidence>
<dbReference type="PANTHER" id="PTHR24028">
    <property type="entry name" value="CADHERIN-87A"/>
    <property type="match status" value="1"/>
</dbReference>
<dbReference type="InterPro" id="IPR050174">
    <property type="entry name" value="Protocadherin/Cadherin-CA"/>
</dbReference>
<feature type="region of interest" description="Disordered" evidence="13">
    <location>
        <begin position="1425"/>
        <end position="1445"/>
    </location>
</feature>
<evidence type="ECO:0000256" key="6">
    <source>
        <dbReference type="ARBA" id="ARBA00022837"/>
    </source>
</evidence>
<keyword evidence="4" id="KW-0732">Signal</keyword>
<accession>A0A0X3PX31</accession>
<comment type="subcellular location">
    <subcellularLocation>
        <location evidence="1">Membrane</location>
        <topology evidence="1">Single-pass membrane protein</topology>
    </subcellularLocation>
</comment>
<evidence type="ECO:0000256" key="2">
    <source>
        <dbReference type="ARBA" id="ARBA00022536"/>
    </source>
</evidence>
<name>A0A0X3PX31_SCHSO</name>
<dbReference type="InterPro" id="IPR002126">
    <property type="entry name" value="Cadherin-like_dom"/>
</dbReference>
<reference evidence="16" key="1">
    <citation type="submission" date="2016-01" db="EMBL/GenBank/DDBJ databases">
        <title>Reference transcriptome for the parasite Schistocephalus solidus: insights into the molecular evolution of parasitism.</title>
        <authorList>
            <person name="Hebert F.O."/>
            <person name="Grambauer S."/>
            <person name="Barber I."/>
            <person name="Landry C.R."/>
            <person name="Aubin-Horth N."/>
        </authorList>
    </citation>
    <scope>NUCLEOTIDE SEQUENCE</scope>
</reference>
<evidence type="ECO:0000256" key="11">
    <source>
        <dbReference type="ARBA" id="ARBA00023180"/>
    </source>
</evidence>
<dbReference type="InterPro" id="IPR015919">
    <property type="entry name" value="Cadherin-like_sf"/>
</dbReference>
<feature type="domain" description="Cadherin" evidence="15">
    <location>
        <begin position="189"/>
        <end position="371"/>
    </location>
</feature>
<evidence type="ECO:0000256" key="4">
    <source>
        <dbReference type="ARBA" id="ARBA00022729"/>
    </source>
</evidence>
<keyword evidence="10" id="KW-1015">Disulfide bond</keyword>
<feature type="compositionally biased region" description="Low complexity" evidence="13">
    <location>
        <begin position="1240"/>
        <end position="1253"/>
    </location>
</feature>
<keyword evidence="11" id="KW-0325">Glycoprotein</keyword>
<evidence type="ECO:0000256" key="10">
    <source>
        <dbReference type="ARBA" id="ARBA00023157"/>
    </source>
</evidence>